<organism evidence="2">
    <name type="scientific">Rhizophora mucronata</name>
    <name type="common">Asiatic mangrove</name>
    <dbReference type="NCBI Taxonomy" id="61149"/>
    <lineage>
        <taxon>Eukaryota</taxon>
        <taxon>Viridiplantae</taxon>
        <taxon>Streptophyta</taxon>
        <taxon>Embryophyta</taxon>
        <taxon>Tracheophyta</taxon>
        <taxon>Spermatophyta</taxon>
        <taxon>Magnoliopsida</taxon>
        <taxon>eudicotyledons</taxon>
        <taxon>Gunneridae</taxon>
        <taxon>Pentapetalae</taxon>
        <taxon>rosids</taxon>
        <taxon>fabids</taxon>
        <taxon>Malpighiales</taxon>
        <taxon>Rhizophoraceae</taxon>
        <taxon>Rhizophora</taxon>
    </lineage>
</organism>
<dbReference type="AlphaFoldDB" id="A0A2P2J498"/>
<keyword evidence="1" id="KW-1133">Transmembrane helix</keyword>
<sequence length="49" mass="5724">MLFSFSLSIFVTCLLEMHSFNLHNFKVFPCLVNLDLVIFSYFLSLSLMT</sequence>
<keyword evidence="1" id="KW-0812">Transmembrane</keyword>
<protein>
    <submittedName>
        <fullName evidence="2">Uncharacterized protein</fullName>
    </submittedName>
</protein>
<accession>A0A2P2J498</accession>
<keyword evidence="1" id="KW-0472">Membrane</keyword>
<reference evidence="2" key="1">
    <citation type="submission" date="2018-02" db="EMBL/GenBank/DDBJ databases">
        <title>Rhizophora mucronata_Transcriptome.</title>
        <authorList>
            <person name="Meera S.P."/>
            <person name="Sreeshan A."/>
            <person name="Augustine A."/>
        </authorList>
    </citation>
    <scope>NUCLEOTIDE SEQUENCE</scope>
    <source>
        <tissue evidence="2">Leaf</tissue>
    </source>
</reference>
<evidence type="ECO:0000313" key="2">
    <source>
        <dbReference type="EMBL" id="MBW88304.1"/>
    </source>
</evidence>
<name>A0A2P2J498_RHIMU</name>
<evidence type="ECO:0000256" key="1">
    <source>
        <dbReference type="SAM" id="Phobius"/>
    </source>
</evidence>
<proteinExistence type="predicted"/>
<feature type="transmembrane region" description="Helical" evidence="1">
    <location>
        <begin position="25"/>
        <end position="48"/>
    </location>
</feature>
<dbReference type="EMBL" id="GGEC01007821">
    <property type="protein sequence ID" value="MBW88304.1"/>
    <property type="molecule type" value="Transcribed_RNA"/>
</dbReference>